<reference evidence="1 2" key="1">
    <citation type="submission" date="2024-01" db="EMBL/GenBank/DDBJ databases">
        <title>The genomes of 5 underutilized Papilionoideae crops provide insights into root nodulation and disease resistanc.</title>
        <authorList>
            <person name="Jiang F."/>
        </authorList>
    </citation>
    <scope>NUCLEOTIDE SEQUENCE [LARGE SCALE GENOMIC DNA]</scope>
    <source>
        <strain evidence="1">JINMINGXINNONG_FW02</strain>
        <tissue evidence="1">Leaves</tissue>
    </source>
</reference>
<evidence type="ECO:0000313" key="1">
    <source>
        <dbReference type="EMBL" id="KAK7347522.1"/>
    </source>
</evidence>
<organism evidence="1 2">
    <name type="scientific">Phaseolus coccineus</name>
    <name type="common">Scarlet runner bean</name>
    <name type="synonym">Phaseolus multiflorus</name>
    <dbReference type="NCBI Taxonomy" id="3886"/>
    <lineage>
        <taxon>Eukaryota</taxon>
        <taxon>Viridiplantae</taxon>
        <taxon>Streptophyta</taxon>
        <taxon>Embryophyta</taxon>
        <taxon>Tracheophyta</taxon>
        <taxon>Spermatophyta</taxon>
        <taxon>Magnoliopsida</taxon>
        <taxon>eudicotyledons</taxon>
        <taxon>Gunneridae</taxon>
        <taxon>Pentapetalae</taxon>
        <taxon>rosids</taxon>
        <taxon>fabids</taxon>
        <taxon>Fabales</taxon>
        <taxon>Fabaceae</taxon>
        <taxon>Papilionoideae</taxon>
        <taxon>50 kb inversion clade</taxon>
        <taxon>NPAAA clade</taxon>
        <taxon>indigoferoid/millettioid clade</taxon>
        <taxon>Phaseoleae</taxon>
        <taxon>Phaseolus</taxon>
    </lineage>
</organism>
<comment type="caution">
    <text evidence="1">The sequence shown here is derived from an EMBL/GenBank/DDBJ whole genome shotgun (WGS) entry which is preliminary data.</text>
</comment>
<gene>
    <name evidence="1" type="ORF">VNO80_22054</name>
</gene>
<proteinExistence type="predicted"/>
<protein>
    <submittedName>
        <fullName evidence="1">Uncharacterized protein</fullName>
    </submittedName>
</protein>
<dbReference type="Proteomes" id="UP001374584">
    <property type="component" value="Unassembled WGS sequence"/>
</dbReference>
<dbReference type="AlphaFoldDB" id="A0AAN9QTM4"/>
<sequence length="68" mass="7268">MWGIAGFGEGFIAHTECAVAKHLWRGVAPPSSSSIFLPCSVGFSLSNALYPFLYSLLFHSSSSSSLRS</sequence>
<keyword evidence="2" id="KW-1185">Reference proteome</keyword>
<evidence type="ECO:0000313" key="2">
    <source>
        <dbReference type="Proteomes" id="UP001374584"/>
    </source>
</evidence>
<accession>A0AAN9QTM4</accession>
<dbReference type="EMBL" id="JAYMYR010000008">
    <property type="protein sequence ID" value="KAK7347522.1"/>
    <property type="molecule type" value="Genomic_DNA"/>
</dbReference>
<name>A0AAN9QTM4_PHACN</name>